<dbReference type="Gene3D" id="1.20.58.340">
    <property type="entry name" value="Magnesium transport protein CorA, transmembrane region"/>
    <property type="match status" value="1"/>
</dbReference>
<keyword evidence="1" id="KW-0812">Transmembrane</keyword>
<accession>A0A1Y2M6V1</accession>
<keyword evidence="3" id="KW-1185">Reference proteome</keyword>
<evidence type="ECO:0000313" key="2">
    <source>
        <dbReference type="EMBL" id="OSS51835.1"/>
    </source>
</evidence>
<dbReference type="Proteomes" id="UP000193240">
    <property type="component" value="Unassembled WGS sequence"/>
</dbReference>
<gene>
    <name evidence="2" type="ORF">B5807_04011</name>
</gene>
<dbReference type="InParanoid" id="A0A1Y2M6V1"/>
<evidence type="ECO:0000313" key="3">
    <source>
        <dbReference type="Proteomes" id="UP000193240"/>
    </source>
</evidence>
<dbReference type="AlphaFoldDB" id="A0A1Y2M6V1"/>
<dbReference type="STRING" id="105696.A0A1Y2M6V1"/>
<proteinExistence type="predicted"/>
<protein>
    <submittedName>
        <fullName evidence="2">Uncharacterized protein</fullName>
    </submittedName>
</protein>
<keyword evidence="1" id="KW-0472">Membrane</keyword>
<sequence>MAGQTYKFFRQWTYTHVSLIDLNPSNIPIKALNSLSGETATKAVTDTVPKQNSLSNTLENTNGELPFQIEVRRRDTLARLGEKKAHETKSFPIACTATQRKRGLRAVPFSKTTFQKVCKALQVHRSIIRSISRSDVSSFSCERVRMGRSSIVYTCRSSKAWPNDSALSVTHYPQSGMSFAIFYGSDPIVEASILDRLQYITMEARHPMLLPGMFAEMELERHKRYTDASIIDLEVKIHESNIIDDDSGIFSQEDLERKNAEKRTAWLDMAYLRNSITTWKVQLARMSEHIDELDREDVIQETCGNSPHVSHSMREITMKIKARLTAICDEYEEKIRDCSMRLDGMAIATQWAHSEAAFQITRATNQDAKVMKSISLVTMIFLPGTFFATVFSMTFFDWNTDKGTARVSSYLWIYVLVTVIFTGVTIGLWYFFVVYRRPMSMAVDEESPALYKEKIRGDCREKSRRTLSIMAHLKSFFRR</sequence>
<organism evidence="2 3">
    <name type="scientific">Epicoccum nigrum</name>
    <name type="common">Soil fungus</name>
    <name type="synonym">Epicoccum purpurascens</name>
    <dbReference type="NCBI Taxonomy" id="105696"/>
    <lineage>
        <taxon>Eukaryota</taxon>
        <taxon>Fungi</taxon>
        <taxon>Dikarya</taxon>
        <taxon>Ascomycota</taxon>
        <taxon>Pezizomycotina</taxon>
        <taxon>Dothideomycetes</taxon>
        <taxon>Pleosporomycetidae</taxon>
        <taxon>Pleosporales</taxon>
        <taxon>Pleosporineae</taxon>
        <taxon>Didymellaceae</taxon>
        <taxon>Epicoccum</taxon>
    </lineage>
</organism>
<evidence type="ECO:0000256" key="1">
    <source>
        <dbReference type="SAM" id="Phobius"/>
    </source>
</evidence>
<dbReference type="OMA" id="IRDCTMR"/>
<dbReference type="EMBL" id="KZ107840">
    <property type="protein sequence ID" value="OSS51835.1"/>
    <property type="molecule type" value="Genomic_DNA"/>
</dbReference>
<name>A0A1Y2M6V1_EPING</name>
<keyword evidence="1" id="KW-1133">Transmembrane helix</keyword>
<reference evidence="2 3" key="1">
    <citation type="journal article" date="2017" name="Genome Announc.">
        <title>Genome sequence of the saprophytic ascomycete Epicoccum nigrum ICMP 19927 strain isolated from New Zealand.</title>
        <authorList>
            <person name="Fokin M."/>
            <person name="Fleetwood D."/>
            <person name="Weir B.S."/>
            <person name="Villas-Boas S.G."/>
        </authorList>
    </citation>
    <scope>NUCLEOTIDE SEQUENCE [LARGE SCALE GENOMIC DNA]</scope>
    <source>
        <strain evidence="2 3">ICMP 19927</strain>
    </source>
</reference>
<feature type="transmembrane region" description="Helical" evidence="1">
    <location>
        <begin position="374"/>
        <end position="396"/>
    </location>
</feature>
<feature type="transmembrane region" description="Helical" evidence="1">
    <location>
        <begin position="411"/>
        <end position="432"/>
    </location>
</feature>